<dbReference type="EMBL" id="LAZR01013242">
    <property type="protein sequence ID" value="KKM22871.1"/>
    <property type="molecule type" value="Genomic_DNA"/>
</dbReference>
<dbReference type="AlphaFoldDB" id="A0A0F9I5I8"/>
<evidence type="ECO:0000313" key="1">
    <source>
        <dbReference type="EMBL" id="KKM22871.1"/>
    </source>
</evidence>
<accession>A0A0F9I5I8</accession>
<protein>
    <submittedName>
        <fullName evidence="1">Uncharacterized protein</fullName>
    </submittedName>
</protein>
<comment type="caution">
    <text evidence="1">The sequence shown here is derived from an EMBL/GenBank/DDBJ whole genome shotgun (WGS) entry which is preliminary data.</text>
</comment>
<reference evidence="1" key="1">
    <citation type="journal article" date="2015" name="Nature">
        <title>Complex archaea that bridge the gap between prokaryotes and eukaryotes.</title>
        <authorList>
            <person name="Spang A."/>
            <person name="Saw J.H."/>
            <person name="Jorgensen S.L."/>
            <person name="Zaremba-Niedzwiedzka K."/>
            <person name="Martijn J."/>
            <person name="Lind A.E."/>
            <person name="van Eijk R."/>
            <person name="Schleper C."/>
            <person name="Guy L."/>
            <person name="Ettema T.J."/>
        </authorList>
    </citation>
    <scope>NUCLEOTIDE SEQUENCE</scope>
</reference>
<gene>
    <name evidence="1" type="ORF">LCGC14_1620920</name>
</gene>
<proteinExistence type="predicted"/>
<name>A0A0F9I5I8_9ZZZZ</name>
<sequence length="106" mass="12997">MGTKEIDLNRKLAEWAGFTEADIKKHYYFEIGGERLPKWQELGREWHIKHGRETWKNRKPKTTLCKKCHQEFEYYTRAYYCSAKCKMAQYRREDRIKSRSRNSRCL</sequence>
<organism evidence="1">
    <name type="scientific">marine sediment metagenome</name>
    <dbReference type="NCBI Taxonomy" id="412755"/>
    <lineage>
        <taxon>unclassified sequences</taxon>
        <taxon>metagenomes</taxon>
        <taxon>ecological metagenomes</taxon>
    </lineage>
</organism>